<gene>
    <name evidence="2" type="ORF">A2Z22_03580</name>
</gene>
<dbReference type="InterPro" id="IPR001296">
    <property type="entry name" value="Glyco_trans_1"/>
</dbReference>
<reference evidence="2 3" key="1">
    <citation type="journal article" date="2016" name="Nat. Commun.">
        <title>Thousands of microbial genomes shed light on interconnected biogeochemical processes in an aquifer system.</title>
        <authorList>
            <person name="Anantharaman K."/>
            <person name="Brown C.T."/>
            <person name="Hug L.A."/>
            <person name="Sharon I."/>
            <person name="Castelle C.J."/>
            <person name="Probst A.J."/>
            <person name="Thomas B.C."/>
            <person name="Singh A."/>
            <person name="Wilkins M.J."/>
            <person name="Karaoz U."/>
            <person name="Brodie E.L."/>
            <person name="Williams K.H."/>
            <person name="Hubbard S.S."/>
            <person name="Banfield J.F."/>
        </authorList>
    </citation>
    <scope>NUCLEOTIDE SEQUENCE [LARGE SCALE GENOMIC DNA]</scope>
</reference>
<dbReference type="Gene3D" id="3.40.50.2000">
    <property type="entry name" value="Glycogen Phosphorylase B"/>
    <property type="match status" value="2"/>
</dbReference>
<evidence type="ECO:0000313" key="3">
    <source>
        <dbReference type="Proteomes" id="UP000177053"/>
    </source>
</evidence>
<comment type="caution">
    <text evidence="2">The sequence shown here is derived from an EMBL/GenBank/DDBJ whole genome shotgun (WGS) entry which is preliminary data.</text>
</comment>
<proteinExistence type="predicted"/>
<dbReference type="GO" id="GO:0016757">
    <property type="term" value="F:glycosyltransferase activity"/>
    <property type="evidence" value="ECO:0007669"/>
    <property type="project" value="InterPro"/>
</dbReference>
<dbReference type="InterPro" id="IPR050194">
    <property type="entry name" value="Glycosyltransferase_grp1"/>
</dbReference>
<dbReference type="EMBL" id="MGFS01000003">
    <property type="protein sequence ID" value="OGM12144.1"/>
    <property type="molecule type" value="Genomic_DNA"/>
</dbReference>
<accession>A0A1F7XAU5</accession>
<organism evidence="2 3">
    <name type="scientific">Candidatus Woesebacteria bacterium RBG_16_34_12</name>
    <dbReference type="NCBI Taxonomy" id="1802480"/>
    <lineage>
        <taxon>Bacteria</taxon>
        <taxon>Candidatus Woeseibacteriota</taxon>
    </lineage>
</organism>
<evidence type="ECO:0000259" key="1">
    <source>
        <dbReference type="Pfam" id="PF00534"/>
    </source>
</evidence>
<feature type="domain" description="Glycosyl transferase family 1" evidence="1">
    <location>
        <begin position="195"/>
        <end position="355"/>
    </location>
</feature>
<dbReference type="PANTHER" id="PTHR45947">
    <property type="entry name" value="SULFOQUINOVOSYL TRANSFERASE SQD2"/>
    <property type="match status" value="1"/>
</dbReference>
<dbReference type="SUPFAM" id="SSF53756">
    <property type="entry name" value="UDP-Glycosyltransferase/glycogen phosphorylase"/>
    <property type="match status" value="1"/>
</dbReference>
<protein>
    <recommendedName>
        <fullName evidence="1">Glycosyl transferase family 1 domain-containing protein</fullName>
    </recommendedName>
</protein>
<sequence>MKVALVHDYLLDYGGAERVLYELHKIFPQAPIYVSLVDKKGMGKFWEKFENIDIRKSWFGNLPFSSKLISPLRFLLPFIWENFSFTDYDLVITSASWAVTKGMKKGDKTKEICYLHTPPRYLYGYDTSRKWEEKWYGALITIYATIINHFMRMYDFKSAQKVDYFIVNSKNVGERVEKFYRRSDYQVIYPPVDVEKIIKLKKKVAKDNYFLTGGRMVASKNFDLIIKACKKAKVNLKIFGTGTEGEKLSKPANYNVEFLGRISDEQLIAYYKGAKAFILAQSDEDFGITPIEAAAAGCPSIAYKGGGYLESVVEGKTGVFFDELTVDSLAKTIKNFNLSIYRNIKPSDCIEHAKKFSKERFVGEINKFVANRM</sequence>
<dbReference type="PANTHER" id="PTHR45947:SF3">
    <property type="entry name" value="SULFOQUINOVOSYL TRANSFERASE SQD2"/>
    <property type="match status" value="1"/>
</dbReference>
<evidence type="ECO:0000313" key="2">
    <source>
        <dbReference type="EMBL" id="OGM12144.1"/>
    </source>
</evidence>
<dbReference type="Pfam" id="PF00534">
    <property type="entry name" value="Glycos_transf_1"/>
    <property type="match status" value="1"/>
</dbReference>
<dbReference type="Proteomes" id="UP000177053">
    <property type="component" value="Unassembled WGS sequence"/>
</dbReference>
<dbReference type="AlphaFoldDB" id="A0A1F7XAU5"/>
<name>A0A1F7XAU5_9BACT</name>